<gene>
    <name evidence="2" type="ORF">ACFYXI_07530</name>
</gene>
<dbReference type="EMBL" id="JBIASD010000004">
    <property type="protein sequence ID" value="MFF3665430.1"/>
    <property type="molecule type" value="Genomic_DNA"/>
</dbReference>
<protein>
    <submittedName>
        <fullName evidence="2">DUF6349 family protein</fullName>
    </submittedName>
</protein>
<keyword evidence="3" id="KW-1185">Reference proteome</keyword>
<comment type="caution">
    <text evidence="2">The sequence shown here is derived from an EMBL/GenBank/DDBJ whole genome shotgun (WGS) entry which is preliminary data.</text>
</comment>
<evidence type="ECO:0000313" key="3">
    <source>
        <dbReference type="Proteomes" id="UP001602013"/>
    </source>
</evidence>
<proteinExistence type="predicted"/>
<reference evidence="2 3" key="1">
    <citation type="submission" date="2024-10" db="EMBL/GenBank/DDBJ databases">
        <title>The Natural Products Discovery Center: Release of the First 8490 Sequenced Strains for Exploring Actinobacteria Biosynthetic Diversity.</title>
        <authorList>
            <person name="Kalkreuter E."/>
            <person name="Kautsar S.A."/>
            <person name="Yang D."/>
            <person name="Bader C.D."/>
            <person name="Teijaro C.N."/>
            <person name="Fluegel L."/>
            <person name="Davis C.M."/>
            <person name="Simpson J.R."/>
            <person name="Lauterbach L."/>
            <person name="Steele A.D."/>
            <person name="Gui C."/>
            <person name="Meng S."/>
            <person name="Li G."/>
            <person name="Viehrig K."/>
            <person name="Ye F."/>
            <person name="Su P."/>
            <person name="Kiefer A.F."/>
            <person name="Nichols A."/>
            <person name="Cepeda A.J."/>
            <person name="Yan W."/>
            <person name="Fan B."/>
            <person name="Jiang Y."/>
            <person name="Adhikari A."/>
            <person name="Zheng C.-J."/>
            <person name="Schuster L."/>
            <person name="Cowan T.M."/>
            <person name="Smanski M.J."/>
            <person name="Chevrette M.G."/>
            <person name="De Carvalho L.P.S."/>
            <person name="Shen B."/>
        </authorList>
    </citation>
    <scope>NUCLEOTIDE SEQUENCE [LARGE SCALE GENOMIC DNA]</scope>
    <source>
        <strain evidence="2 3">NPDC002173</strain>
    </source>
</reference>
<accession>A0ABW6SNU7</accession>
<dbReference type="RefSeq" id="WP_387409426.1">
    <property type="nucleotide sequence ID" value="NZ_JBIASD010000004.1"/>
</dbReference>
<feature type="compositionally biased region" description="Polar residues" evidence="1">
    <location>
        <begin position="1"/>
        <end position="10"/>
    </location>
</feature>
<sequence length="225" mass="24306">MSDPGSQTRQAGRVSCPPGSGVAGEPRGAVARQAAFLATPRDQQDGMWCVYIGHPGGELGRRDLVVSTAPAHQPTVLHWWGRGRKLKRAGCLGCDWESEDLRRERDAVEAAHDHAWPGWRDLPAVRQPGSNHARWLAGVKRAYPDGWLEAGGPIVTVRADSRFSRHEPGKAPGGGYDLAAVGYGRTKRRARHVQDAIEWELSAPGVPLGLDTRGHEAGPRSSNGL</sequence>
<dbReference type="Proteomes" id="UP001602013">
    <property type="component" value="Unassembled WGS sequence"/>
</dbReference>
<name>A0ABW6SNU7_9ACTN</name>
<organism evidence="2 3">
    <name type="scientific">Microtetraspora malaysiensis</name>
    <dbReference type="NCBI Taxonomy" id="161358"/>
    <lineage>
        <taxon>Bacteria</taxon>
        <taxon>Bacillati</taxon>
        <taxon>Actinomycetota</taxon>
        <taxon>Actinomycetes</taxon>
        <taxon>Streptosporangiales</taxon>
        <taxon>Streptosporangiaceae</taxon>
        <taxon>Microtetraspora</taxon>
    </lineage>
</organism>
<dbReference type="Pfam" id="PF19876">
    <property type="entry name" value="DUF6349"/>
    <property type="match status" value="1"/>
</dbReference>
<dbReference type="InterPro" id="IPR045930">
    <property type="entry name" value="DUF6349"/>
</dbReference>
<evidence type="ECO:0000313" key="2">
    <source>
        <dbReference type="EMBL" id="MFF3665430.1"/>
    </source>
</evidence>
<feature type="region of interest" description="Disordered" evidence="1">
    <location>
        <begin position="1"/>
        <end position="27"/>
    </location>
</feature>
<evidence type="ECO:0000256" key="1">
    <source>
        <dbReference type="SAM" id="MobiDB-lite"/>
    </source>
</evidence>